<keyword evidence="1" id="KW-0433">Leucine-rich repeat</keyword>
<dbReference type="EMBL" id="JAHLQT010017728">
    <property type="protein sequence ID" value="KAG7169238.1"/>
    <property type="molecule type" value="Genomic_DNA"/>
</dbReference>
<evidence type="ECO:0000313" key="3">
    <source>
        <dbReference type="EMBL" id="KAG7169238.1"/>
    </source>
</evidence>
<dbReference type="Gene3D" id="3.80.10.10">
    <property type="entry name" value="Ribonuclease Inhibitor"/>
    <property type="match status" value="1"/>
</dbReference>
<dbReference type="Pfam" id="PF12799">
    <property type="entry name" value="LRR_4"/>
    <property type="match status" value="1"/>
</dbReference>
<keyword evidence="4" id="KW-1185">Reference proteome</keyword>
<evidence type="ECO:0000313" key="4">
    <source>
        <dbReference type="Proteomes" id="UP000747542"/>
    </source>
</evidence>
<feature type="non-terminal residue" evidence="3">
    <location>
        <position position="1"/>
    </location>
</feature>
<gene>
    <name evidence="3" type="ORF">Hamer_G026792</name>
</gene>
<dbReference type="InterPro" id="IPR032675">
    <property type="entry name" value="LRR_dom_sf"/>
</dbReference>
<comment type="caution">
    <text evidence="3">The sequence shown here is derived from an EMBL/GenBank/DDBJ whole genome shotgun (WGS) entry which is preliminary data.</text>
</comment>
<dbReference type="SUPFAM" id="SSF52075">
    <property type="entry name" value="Outer arm dynein light chain 1"/>
    <property type="match status" value="1"/>
</dbReference>
<dbReference type="PROSITE" id="PS51450">
    <property type="entry name" value="LRR"/>
    <property type="match status" value="1"/>
</dbReference>
<name>A0A8J5MZ29_HOMAM</name>
<dbReference type="AlphaFoldDB" id="A0A8J5MZ29"/>
<evidence type="ECO:0000256" key="2">
    <source>
        <dbReference type="ARBA" id="ARBA00022737"/>
    </source>
</evidence>
<proteinExistence type="predicted"/>
<dbReference type="InterPro" id="IPR001611">
    <property type="entry name" value="Leu-rich_rpt"/>
</dbReference>
<organism evidence="3 4">
    <name type="scientific">Homarus americanus</name>
    <name type="common">American lobster</name>
    <dbReference type="NCBI Taxonomy" id="6706"/>
    <lineage>
        <taxon>Eukaryota</taxon>
        <taxon>Metazoa</taxon>
        <taxon>Ecdysozoa</taxon>
        <taxon>Arthropoda</taxon>
        <taxon>Crustacea</taxon>
        <taxon>Multicrustacea</taxon>
        <taxon>Malacostraca</taxon>
        <taxon>Eumalacostraca</taxon>
        <taxon>Eucarida</taxon>
        <taxon>Decapoda</taxon>
        <taxon>Pleocyemata</taxon>
        <taxon>Astacidea</taxon>
        <taxon>Nephropoidea</taxon>
        <taxon>Nephropidae</taxon>
        <taxon>Homarus</taxon>
    </lineage>
</organism>
<evidence type="ECO:0000256" key="1">
    <source>
        <dbReference type="ARBA" id="ARBA00022614"/>
    </source>
</evidence>
<accession>A0A8J5MZ29</accession>
<protein>
    <submittedName>
        <fullName evidence="3">Uncharacterized protein</fullName>
    </submittedName>
</protein>
<dbReference type="InterPro" id="IPR025875">
    <property type="entry name" value="Leu-rich_rpt_4"/>
</dbReference>
<sequence>YTYLPYRFLSDNKLSGEEGERGGLGPHKLKILHLSHNAITQFDAVLTLLPRLASLWLNFNQVTLRGREMSPTPTT</sequence>
<reference evidence="3" key="1">
    <citation type="journal article" date="2021" name="Sci. Adv.">
        <title>The American lobster genome reveals insights on longevity, neural, and immune adaptations.</title>
        <authorList>
            <person name="Polinski J.M."/>
            <person name="Zimin A.V."/>
            <person name="Clark K.F."/>
            <person name="Kohn A.B."/>
            <person name="Sadowski N."/>
            <person name="Timp W."/>
            <person name="Ptitsyn A."/>
            <person name="Khanna P."/>
            <person name="Romanova D.Y."/>
            <person name="Williams P."/>
            <person name="Greenwood S.J."/>
            <person name="Moroz L.L."/>
            <person name="Walt D.R."/>
            <person name="Bodnar A.G."/>
        </authorList>
    </citation>
    <scope>NUCLEOTIDE SEQUENCE</scope>
    <source>
        <strain evidence="3">GMGI-L3</strain>
    </source>
</reference>
<dbReference type="Proteomes" id="UP000747542">
    <property type="component" value="Unassembled WGS sequence"/>
</dbReference>
<keyword evidence="2" id="KW-0677">Repeat</keyword>